<feature type="chain" id="PRO_5016725448" evidence="1">
    <location>
        <begin position="22"/>
        <end position="83"/>
    </location>
</feature>
<organism evidence="2 3">
    <name type="scientific">Pseudomonas fluorescens</name>
    <dbReference type="NCBI Taxonomy" id="294"/>
    <lineage>
        <taxon>Bacteria</taxon>
        <taxon>Pseudomonadati</taxon>
        <taxon>Pseudomonadota</taxon>
        <taxon>Gammaproteobacteria</taxon>
        <taxon>Pseudomonadales</taxon>
        <taxon>Pseudomonadaceae</taxon>
        <taxon>Pseudomonas</taxon>
    </lineage>
</organism>
<dbReference type="EMBL" id="CP022313">
    <property type="protein sequence ID" value="AXJ05543.1"/>
    <property type="molecule type" value="Genomic_DNA"/>
</dbReference>
<dbReference type="AlphaFoldDB" id="A0A345UYJ1"/>
<name>A0A345UYJ1_PSEFL</name>
<accession>A0A345UYJ1</accession>
<dbReference type="Proteomes" id="UP000254535">
    <property type="component" value="Chromosome"/>
</dbReference>
<gene>
    <name evidence="2" type="ORF">CFN16_15870</name>
</gene>
<protein>
    <submittedName>
        <fullName evidence="2">Uncharacterized protein</fullName>
    </submittedName>
</protein>
<evidence type="ECO:0000313" key="3">
    <source>
        <dbReference type="Proteomes" id="UP000254535"/>
    </source>
</evidence>
<keyword evidence="1" id="KW-0732">Signal</keyword>
<proteinExistence type="predicted"/>
<sequence length="83" mass="8759">MKDIIALGFIVSLIGATSAIAAPHASTPVVAAATVGQSGTLNVDTVSIDAEHKGNLNLQQNAEQSKLYVAENRPEFGSKYQRY</sequence>
<evidence type="ECO:0000256" key="1">
    <source>
        <dbReference type="SAM" id="SignalP"/>
    </source>
</evidence>
<dbReference type="RefSeq" id="WP_115078279.1">
    <property type="nucleotide sequence ID" value="NZ_CP022313.1"/>
</dbReference>
<evidence type="ECO:0000313" key="2">
    <source>
        <dbReference type="EMBL" id="AXJ05543.1"/>
    </source>
</evidence>
<reference evidence="2 3" key="1">
    <citation type="submission" date="2017-07" db="EMBL/GenBank/DDBJ databases">
        <title>Genome sequence of Pseudomonas NEP1.</title>
        <authorList>
            <person name="Nascimento F.X."/>
        </authorList>
    </citation>
    <scope>NUCLEOTIDE SEQUENCE [LARGE SCALE GENOMIC DNA]</scope>
    <source>
        <strain evidence="2 3">NEP1</strain>
    </source>
</reference>
<feature type="signal peptide" evidence="1">
    <location>
        <begin position="1"/>
        <end position="21"/>
    </location>
</feature>